<dbReference type="EMBL" id="JAAOXG010000028">
    <property type="protein sequence ID" value="NNJ30993.1"/>
    <property type="molecule type" value="Genomic_DNA"/>
</dbReference>
<feature type="transmembrane region" description="Helical" evidence="1">
    <location>
        <begin position="21"/>
        <end position="43"/>
    </location>
</feature>
<protein>
    <submittedName>
        <fullName evidence="2">Uncharacterized protein</fullName>
    </submittedName>
</protein>
<dbReference type="RefSeq" id="WP_170822175.1">
    <property type="nucleotide sequence ID" value="NZ_JAAOXG010000028.1"/>
</dbReference>
<comment type="caution">
    <text evidence="2">The sequence shown here is derived from an EMBL/GenBank/DDBJ whole genome shotgun (WGS) entry which is preliminary data.</text>
</comment>
<accession>A0ABX1VRQ3</accession>
<evidence type="ECO:0000256" key="1">
    <source>
        <dbReference type="SAM" id="Phobius"/>
    </source>
</evidence>
<dbReference type="Proteomes" id="UP000539052">
    <property type="component" value="Unassembled WGS sequence"/>
</dbReference>
<sequence length="166" mass="19116">MAGRERKYGKKKISDNVKAGVFRWWIAGMCYFFIGFGTQSGIFTDPLDMIFFLGLGLGLATLFLYNPVAYRMFDIVRKGKIYNQSYFERSGWKNAVLKLSEILKNMVLVFLVYVTYQSINILLERLLHLPEGTVTVPGEPIGFALIYTIFYYLLTGLMDTVVEMRK</sequence>
<keyword evidence="1" id="KW-0472">Membrane</keyword>
<keyword evidence="1" id="KW-0812">Transmembrane</keyword>
<evidence type="ECO:0000313" key="3">
    <source>
        <dbReference type="Proteomes" id="UP000539052"/>
    </source>
</evidence>
<keyword evidence="3" id="KW-1185">Reference proteome</keyword>
<feature type="transmembrane region" description="Helical" evidence="1">
    <location>
        <begin position="102"/>
        <end position="123"/>
    </location>
</feature>
<feature type="transmembrane region" description="Helical" evidence="1">
    <location>
        <begin position="49"/>
        <end position="70"/>
    </location>
</feature>
<proteinExistence type="predicted"/>
<evidence type="ECO:0000313" key="2">
    <source>
        <dbReference type="EMBL" id="NNJ30993.1"/>
    </source>
</evidence>
<keyword evidence="1" id="KW-1133">Transmembrane helix</keyword>
<feature type="transmembrane region" description="Helical" evidence="1">
    <location>
        <begin position="143"/>
        <end position="162"/>
    </location>
</feature>
<name>A0ABX1VRQ3_9FIRM</name>
<reference evidence="2 3" key="1">
    <citation type="submission" date="2020-03" db="EMBL/GenBank/DDBJ databases">
        <title>Genome Sequence of industrial isolate, B5A.</title>
        <authorList>
            <person name="Sharma S."/>
            <person name="Patil P.B."/>
            <person name="Korpole S."/>
        </authorList>
    </citation>
    <scope>NUCLEOTIDE SEQUENCE [LARGE SCALE GENOMIC DNA]</scope>
    <source>
        <strain evidence="2 3">PI-S10-B5A</strain>
    </source>
</reference>
<organism evidence="2 3">
    <name type="scientific">Lacrimispora defluvii</name>
    <dbReference type="NCBI Taxonomy" id="2719233"/>
    <lineage>
        <taxon>Bacteria</taxon>
        <taxon>Bacillati</taxon>
        <taxon>Bacillota</taxon>
        <taxon>Clostridia</taxon>
        <taxon>Lachnospirales</taxon>
        <taxon>Lachnospiraceae</taxon>
        <taxon>Lacrimispora</taxon>
    </lineage>
</organism>
<gene>
    <name evidence="2" type="ORF">G9470_14475</name>
</gene>